<feature type="non-terminal residue" evidence="8">
    <location>
        <position position="1"/>
    </location>
</feature>
<dbReference type="AlphaFoldDB" id="A0A2J6XA05"/>
<dbReference type="Gene3D" id="3.90.1150.10">
    <property type="entry name" value="Aspartate Aminotransferase, domain 1"/>
    <property type="match status" value="1"/>
</dbReference>
<dbReference type="SUPFAM" id="SSF53383">
    <property type="entry name" value="PLP-dependent transferases"/>
    <property type="match status" value="1"/>
</dbReference>
<evidence type="ECO:0000256" key="3">
    <source>
        <dbReference type="ARBA" id="ARBA00022679"/>
    </source>
</evidence>
<keyword evidence="3 8" id="KW-0808">Transferase</keyword>
<feature type="domain" description="Aminotransferase class V" evidence="7">
    <location>
        <begin position="3"/>
        <end position="200"/>
    </location>
</feature>
<dbReference type="GO" id="GO:0004760">
    <property type="term" value="F:L-serine-pyruvate transaminase activity"/>
    <property type="evidence" value="ECO:0007669"/>
    <property type="project" value="TreeGrafter"/>
</dbReference>
<comment type="cofactor">
    <cofactor evidence="1 6">
        <name>pyridoxal 5'-phosphate</name>
        <dbReference type="ChEBI" id="CHEBI:597326"/>
    </cofactor>
</comment>
<evidence type="ECO:0000256" key="5">
    <source>
        <dbReference type="RuleBase" id="RU004075"/>
    </source>
</evidence>
<name>A0A2J6XA05_9BACT</name>
<comment type="caution">
    <text evidence="8">The sequence shown here is derived from an EMBL/GenBank/DDBJ whole genome shotgun (WGS) entry which is preliminary data.</text>
</comment>
<evidence type="ECO:0000256" key="2">
    <source>
        <dbReference type="ARBA" id="ARBA00022576"/>
    </source>
</evidence>
<dbReference type="GO" id="GO:0019265">
    <property type="term" value="P:glycine biosynthetic process, by transamination of glyoxylate"/>
    <property type="evidence" value="ECO:0007669"/>
    <property type="project" value="TreeGrafter"/>
</dbReference>
<dbReference type="InterPro" id="IPR015424">
    <property type="entry name" value="PyrdxlP-dep_Trfase"/>
</dbReference>
<dbReference type="GO" id="GO:0008453">
    <property type="term" value="F:alanine-glyoxylate transaminase activity"/>
    <property type="evidence" value="ECO:0007669"/>
    <property type="project" value="TreeGrafter"/>
</dbReference>
<evidence type="ECO:0000256" key="4">
    <source>
        <dbReference type="ARBA" id="ARBA00022898"/>
    </source>
</evidence>
<dbReference type="EMBL" id="PNIX01000016">
    <property type="protein sequence ID" value="PMP84320.1"/>
    <property type="molecule type" value="Genomic_DNA"/>
</dbReference>
<keyword evidence="4" id="KW-0663">Pyridoxal phosphate</keyword>
<dbReference type="Pfam" id="PF00266">
    <property type="entry name" value="Aminotran_5"/>
    <property type="match status" value="1"/>
</dbReference>
<dbReference type="PROSITE" id="PS00595">
    <property type="entry name" value="AA_TRANSFER_CLASS_5"/>
    <property type="match status" value="1"/>
</dbReference>
<comment type="similarity">
    <text evidence="5">Belongs to the class-V pyridoxal-phosphate-dependent aminotransferase family.</text>
</comment>
<evidence type="ECO:0000256" key="6">
    <source>
        <dbReference type="RuleBase" id="RU004504"/>
    </source>
</evidence>
<protein>
    <submittedName>
        <fullName evidence="8">Alanine--glyoxylate aminotransferase family protein</fullName>
    </submittedName>
</protein>
<dbReference type="PANTHER" id="PTHR21152">
    <property type="entry name" value="AMINOTRANSFERASE CLASS V"/>
    <property type="match status" value="1"/>
</dbReference>
<dbReference type="InterPro" id="IPR020578">
    <property type="entry name" value="Aminotrans_V_PyrdxlP_BS"/>
</dbReference>
<organism evidence="8 9">
    <name type="scientific">Caldisericum exile</name>
    <dbReference type="NCBI Taxonomy" id="693075"/>
    <lineage>
        <taxon>Bacteria</taxon>
        <taxon>Pseudomonadati</taxon>
        <taxon>Caldisericota/Cryosericota group</taxon>
        <taxon>Caldisericota</taxon>
        <taxon>Caldisericia</taxon>
        <taxon>Caldisericales</taxon>
        <taxon>Caldisericaceae</taxon>
        <taxon>Caldisericum</taxon>
    </lineage>
</organism>
<proteinExistence type="inferred from homology"/>
<dbReference type="PANTHER" id="PTHR21152:SF24">
    <property type="entry name" value="ALANINE--GLYOXYLATE AMINOTRANSFERASE 1"/>
    <property type="match status" value="1"/>
</dbReference>
<dbReference type="Proteomes" id="UP000236910">
    <property type="component" value="Unassembled WGS sequence"/>
</dbReference>
<dbReference type="Gene3D" id="3.40.640.10">
    <property type="entry name" value="Type I PLP-dependent aspartate aminotransferase-like (Major domain)"/>
    <property type="match status" value="1"/>
</dbReference>
<sequence length="280" mass="31167">PAKHLEIEVDKIKANPGEHVDLELLRKTLKEKHYTAVTLTHVDTSTGVLADVETVSKILQEVSPETLFIVDGVCATGGVKEEFDNWKIDVILTGSQKALATPPGLTLLTFSKRAIEKRNSIKPRTYYGDILKWIPVMEDGTKYFATPSVNLFFALHQSLKDIFDMGLENYFKKHEDLARRVRNAMNELGLKLVAKRPAPTLSVFLYPEGIDDKTFRGRLKDHGVVIANTLAELYGKGFRIGHMGSITKDELLVAVSKIAETFEELGVKVSKGNVINAFLS</sequence>
<keyword evidence="2 8" id="KW-0032">Aminotransferase</keyword>
<evidence type="ECO:0000313" key="8">
    <source>
        <dbReference type="EMBL" id="PMP84320.1"/>
    </source>
</evidence>
<dbReference type="InterPro" id="IPR015422">
    <property type="entry name" value="PyrdxlP-dep_Trfase_small"/>
</dbReference>
<evidence type="ECO:0000313" key="9">
    <source>
        <dbReference type="Proteomes" id="UP000236910"/>
    </source>
</evidence>
<gene>
    <name evidence="8" type="ORF">C0175_00230</name>
</gene>
<evidence type="ECO:0000259" key="7">
    <source>
        <dbReference type="Pfam" id="PF00266"/>
    </source>
</evidence>
<reference evidence="8 9" key="1">
    <citation type="submission" date="2018-01" db="EMBL/GenBank/DDBJ databases">
        <title>Metagenomic assembled genomes from two thermal pools in the Uzon Caldera, Kamchatka, Russia.</title>
        <authorList>
            <person name="Wilkins L."/>
            <person name="Ettinger C."/>
        </authorList>
    </citation>
    <scope>NUCLEOTIDE SEQUENCE [LARGE SCALE GENOMIC DNA]</scope>
    <source>
        <strain evidence="8">ARK-10</strain>
    </source>
</reference>
<dbReference type="InterPro" id="IPR000192">
    <property type="entry name" value="Aminotrans_V_dom"/>
</dbReference>
<evidence type="ECO:0000256" key="1">
    <source>
        <dbReference type="ARBA" id="ARBA00001933"/>
    </source>
</evidence>
<accession>A0A2J6XA05</accession>
<dbReference type="InterPro" id="IPR015421">
    <property type="entry name" value="PyrdxlP-dep_Trfase_major"/>
</dbReference>